<evidence type="ECO:0000313" key="4">
    <source>
        <dbReference type="EMBL" id="CRY75083.1"/>
    </source>
</evidence>
<proteinExistence type="predicted"/>
<sequence length="212" mass="22761">MPRPRVHDPDTVLDAAEALAVRAGPAAVTVRAVAAATGVSNGALYHTFGSRGALLARAWVRAARRFLDVQRALAFPETAEPHGDSDTEAAVTAAIVAAAEAPSVFAERFPDSARLVLTVSREQLLDADLPAELAAELRGAERDLVAVLVDLAQRRWGRRDRRAVQVLTTCLVDLPTAILLRRDQLADPHARHQLRAAVRAVLDIGPPERKSS</sequence>
<dbReference type="InterPro" id="IPR001647">
    <property type="entry name" value="HTH_TetR"/>
</dbReference>
<dbReference type="SUPFAM" id="SSF46689">
    <property type="entry name" value="Homeodomain-like"/>
    <property type="match status" value="1"/>
</dbReference>
<reference evidence="5" key="1">
    <citation type="submission" date="2015-03" db="EMBL/GenBank/DDBJ databases">
        <authorList>
            <consortium name="Pathogen Informatics"/>
        </authorList>
    </citation>
    <scope>NUCLEOTIDE SEQUENCE [LARGE SCALE GENOMIC DNA]</scope>
    <source>
        <strain evidence="5">NCTC11134</strain>
    </source>
</reference>
<dbReference type="Pfam" id="PF00440">
    <property type="entry name" value="TetR_N"/>
    <property type="match status" value="1"/>
</dbReference>
<dbReference type="AlphaFoldDB" id="A0A0H5NHY7"/>
<gene>
    <name evidence="4" type="ORF">ERS450000_01144</name>
</gene>
<accession>A0A0H5NHY7</accession>
<dbReference type="RefSeq" id="WP_060590994.1">
    <property type="nucleotide sequence ID" value="NZ_CP031418.1"/>
</dbReference>
<dbReference type="InterPro" id="IPR009057">
    <property type="entry name" value="Homeodomain-like_sf"/>
</dbReference>
<dbReference type="Gene3D" id="1.10.357.10">
    <property type="entry name" value="Tetracycline Repressor, domain 2"/>
    <property type="match status" value="1"/>
</dbReference>
<dbReference type="PROSITE" id="PS50977">
    <property type="entry name" value="HTH_TETR_2"/>
    <property type="match status" value="1"/>
</dbReference>
<feature type="domain" description="HTH tetR-type" evidence="3">
    <location>
        <begin position="6"/>
        <end position="66"/>
    </location>
</feature>
<evidence type="ECO:0000313" key="5">
    <source>
        <dbReference type="Proteomes" id="UP000057820"/>
    </source>
</evidence>
<protein>
    <submittedName>
        <fullName evidence="4">TetR family transcriptional regulator</fullName>
    </submittedName>
</protein>
<organism evidence="4 5">
    <name type="scientific">Nocardia farcinica</name>
    <dbReference type="NCBI Taxonomy" id="37329"/>
    <lineage>
        <taxon>Bacteria</taxon>
        <taxon>Bacillati</taxon>
        <taxon>Actinomycetota</taxon>
        <taxon>Actinomycetes</taxon>
        <taxon>Mycobacteriales</taxon>
        <taxon>Nocardiaceae</taxon>
        <taxon>Nocardia</taxon>
    </lineage>
</organism>
<dbReference type="EMBL" id="LN868938">
    <property type="protein sequence ID" value="CRY75083.1"/>
    <property type="molecule type" value="Genomic_DNA"/>
</dbReference>
<dbReference type="PRINTS" id="PR00455">
    <property type="entry name" value="HTHTETR"/>
</dbReference>
<feature type="DNA-binding region" description="H-T-H motif" evidence="2">
    <location>
        <begin position="29"/>
        <end position="48"/>
    </location>
</feature>
<name>A0A0H5NHY7_NOCFR</name>
<dbReference type="GO" id="GO:0003677">
    <property type="term" value="F:DNA binding"/>
    <property type="evidence" value="ECO:0007669"/>
    <property type="project" value="UniProtKB-UniRule"/>
</dbReference>
<dbReference type="KEGG" id="nfr:ERS450000_01144"/>
<evidence type="ECO:0000259" key="3">
    <source>
        <dbReference type="PROSITE" id="PS50977"/>
    </source>
</evidence>
<keyword evidence="1 2" id="KW-0238">DNA-binding</keyword>
<evidence type="ECO:0000256" key="2">
    <source>
        <dbReference type="PROSITE-ProRule" id="PRU00335"/>
    </source>
</evidence>
<dbReference type="Proteomes" id="UP000057820">
    <property type="component" value="Chromosome 1"/>
</dbReference>
<evidence type="ECO:0000256" key="1">
    <source>
        <dbReference type="ARBA" id="ARBA00023125"/>
    </source>
</evidence>